<keyword evidence="2" id="KW-1185">Reference proteome</keyword>
<evidence type="ECO:0000313" key="2">
    <source>
        <dbReference type="Proteomes" id="UP000202998"/>
    </source>
</evidence>
<name>A0A1Z3GCR0_9POXV</name>
<dbReference type="InterPro" id="IPR009285">
    <property type="entry name" value="Poxvirus_A26L"/>
</dbReference>
<dbReference type="OrthoDB" id="3405at10239"/>
<reference evidence="1 2" key="1">
    <citation type="journal article" date="2017" name="Sci. Rep.">
        <title>Recovery of the first full-length genome sequence of a parapoxvirus directly from a clinical sample.</title>
        <authorList>
            <person name="Gunther T."/>
            <person name="Haas L."/>
            <person name="Alawi M."/>
            <person name="Wohlsein P."/>
            <person name="Marks J."/>
            <person name="Grundhoff A."/>
            <person name="Becher P."/>
            <person name="Fischer N."/>
        </authorList>
    </citation>
    <scope>NUCLEOTIDE SEQUENCE [LARGE SCALE GENOMIC DNA]</scope>
    <source>
        <strain evidence="1">AFK76s1</strain>
    </source>
</reference>
<dbReference type="Pfam" id="PF06086">
    <property type="entry name" value="Pox_A30L_A26L"/>
    <property type="match status" value="1"/>
</dbReference>
<evidence type="ECO:0000313" key="1">
    <source>
        <dbReference type="EMBL" id="ASC55545.1"/>
    </source>
</evidence>
<sequence>MESDESLVLRFKLLVQRHWHHPLNAVTCIPREDRKLIRDIIRRYVQLAPAVDSINRSGRPLNLYFRKYVEKNPMYLKIFVNADWLEKHDKWMSENVEINQTSVASTLGRLYLLVVKKLITGQLADGKWTMDVDVTEKSSQKEIDARASLFCQDFLSSVGNIAVKNTNSAVYFGVPMYWWYGVDAKKIYETLEIEWTQNTNIVEDARYSLAFIQFMSEVNGTPVGGKDHVKVAFEKTHEFKFVMSVPEFVMDGLCFTAWDAYSKVGKSFTLDIFITPSEHDGAVYKSVDHDQQGNLEQLERPKTTDCSAVRISYYPDPVYEDSEENDLVKPGSYEIYYFEYGDPYNISRNYYERRDRLTYDGRCHQHHRVWTHPDEDGTTYLRMLWDRYDGDINVSPFVDQPPPADACVLPQHVDKLLKPLEDTITKTKACCENNMKAGKHLERHLETMRQYAVLVSNKTDVHTCHNSGANLTRHAIDGSFPPPHVTGNWRAHSDCGRRRTLPRTSHGDPAPWWWGRHGAIWQA</sequence>
<organism evidence="1 2">
    <name type="scientific">Seal parapoxvirus</name>
    <dbReference type="NCBI Taxonomy" id="187984"/>
    <lineage>
        <taxon>Viruses</taxon>
        <taxon>Varidnaviria</taxon>
        <taxon>Bamfordvirae</taxon>
        <taxon>Nucleocytoviricota</taxon>
        <taxon>Pokkesviricetes</taxon>
        <taxon>Chitovirales</taxon>
        <taxon>Poxviridae</taxon>
        <taxon>Chordopoxvirinae</taxon>
        <taxon>Parapoxvirus</taxon>
        <taxon>Parapoxvirus sealpox</taxon>
        <taxon>Grey sealpox virus</taxon>
    </lineage>
</organism>
<dbReference type="Proteomes" id="UP000202998">
    <property type="component" value="Segment"/>
</dbReference>
<accession>A0A1Z3GCR0</accession>
<gene>
    <name evidence="1" type="ORF">SePPVgORF092</name>
</gene>
<protein>
    <submittedName>
        <fullName evidence="1">A-type inclusion protein-like protein</fullName>
    </submittedName>
</protein>
<proteinExistence type="predicted"/>
<dbReference type="EMBL" id="KY382358">
    <property type="protein sequence ID" value="ASC55545.1"/>
    <property type="molecule type" value="Genomic_DNA"/>
</dbReference>